<accession>A0A8X6I673</accession>
<dbReference type="SUPFAM" id="SSF57756">
    <property type="entry name" value="Retrovirus zinc finger-like domains"/>
    <property type="match status" value="1"/>
</dbReference>
<dbReference type="Proteomes" id="UP000887013">
    <property type="component" value="Unassembled WGS sequence"/>
</dbReference>
<evidence type="ECO:0000313" key="2">
    <source>
        <dbReference type="Proteomes" id="UP000887013"/>
    </source>
</evidence>
<dbReference type="GO" id="GO:0003676">
    <property type="term" value="F:nucleic acid binding"/>
    <property type="evidence" value="ECO:0007669"/>
    <property type="project" value="InterPro"/>
</dbReference>
<name>A0A8X6I673_NEPPI</name>
<dbReference type="AlphaFoldDB" id="A0A8X6I673"/>
<reference evidence="1" key="1">
    <citation type="submission" date="2020-08" db="EMBL/GenBank/DDBJ databases">
        <title>Multicomponent nature underlies the extraordinary mechanical properties of spider dragline silk.</title>
        <authorList>
            <person name="Kono N."/>
            <person name="Nakamura H."/>
            <person name="Mori M."/>
            <person name="Yoshida Y."/>
            <person name="Ohtoshi R."/>
            <person name="Malay A.D."/>
            <person name="Moran D.A.P."/>
            <person name="Tomita M."/>
            <person name="Numata K."/>
            <person name="Arakawa K."/>
        </authorList>
    </citation>
    <scope>NUCLEOTIDE SEQUENCE</scope>
</reference>
<sequence>MGKFKTKDQRRTGIFSCNNYGHVARDCPFSWTLCRKLGHCRKQCIRNKSEPKIITFSVRDQESSTPKKYSKPAIFNDHRVTALLDTGYSICFPQRISSAKFGTKHFTG</sequence>
<protein>
    <recommendedName>
        <fullName evidence="3">CCHC-type domain-containing protein</fullName>
    </recommendedName>
</protein>
<evidence type="ECO:0008006" key="3">
    <source>
        <dbReference type="Google" id="ProtNLM"/>
    </source>
</evidence>
<dbReference type="InterPro" id="IPR036875">
    <property type="entry name" value="Znf_CCHC_sf"/>
</dbReference>
<organism evidence="1 2">
    <name type="scientific">Nephila pilipes</name>
    <name type="common">Giant wood spider</name>
    <name type="synonym">Nephila maculata</name>
    <dbReference type="NCBI Taxonomy" id="299642"/>
    <lineage>
        <taxon>Eukaryota</taxon>
        <taxon>Metazoa</taxon>
        <taxon>Ecdysozoa</taxon>
        <taxon>Arthropoda</taxon>
        <taxon>Chelicerata</taxon>
        <taxon>Arachnida</taxon>
        <taxon>Araneae</taxon>
        <taxon>Araneomorphae</taxon>
        <taxon>Entelegynae</taxon>
        <taxon>Araneoidea</taxon>
        <taxon>Nephilidae</taxon>
        <taxon>Nephila</taxon>
    </lineage>
</organism>
<proteinExistence type="predicted"/>
<gene>
    <name evidence="1" type="ORF">NPIL_22751</name>
</gene>
<dbReference type="EMBL" id="BMAW01042085">
    <property type="protein sequence ID" value="GFS32488.1"/>
    <property type="molecule type" value="Genomic_DNA"/>
</dbReference>
<dbReference type="GO" id="GO:0008270">
    <property type="term" value="F:zinc ion binding"/>
    <property type="evidence" value="ECO:0007669"/>
    <property type="project" value="InterPro"/>
</dbReference>
<keyword evidence="2" id="KW-1185">Reference proteome</keyword>
<comment type="caution">
    <text evidence="1">The sequence shown here is derived from an EMBL/GenBank/DDBJ whole genome shotgun (WGS) entry which is preliminary data.</text>
</comment>
<evidence type="ECO:0000313" key="1">
    <source>
        <dbReference type="EMBL" id="GFS32488.1"/>
    </source>
</evidence>